<organism evidence="6 7">
    <name type="scientific">Cladophialophora carrionii</name>
    <dbReference type="NCBI Taxonomy" id="86049"/>
    <lineage>
        <taxon>Eukaryota</taxon>
        <taxon>Fungi</taxon>
        <taxon>Dikarya</taxon>
        <taxon>Ascomycota</taxon>
        <taxon>Pezizomycotina</taxon>
        <taxon>Eurotiomycetes</taxon>
        <taxon>Chaetothyriomycetidae</taxon>
        <taxon>Chaetothyriales</taxon>
        <taxon>Herpotrichiellaceae</taxon>
        <taxon>Cladophialophora</taxon>
    </lineage>
</organism>
<dbReference type="VEuPathDB" id="FungiDB:CLCR_04349"/>
<dbReference type="OrthoDB" id="1733656at2759"/>
<gene>
    <name evidence="6" type="ORF">CLCR_04349</name>
</gene>
<dbReference type="InterPro" id="IPR023476">
    <property type="entry name" value="Pep_tRNA_hydro_II_dom_sf"/>
</dbReference>
<dbReference type="NCBIfam" id="TIGR00283">
    <property type="entry name" value="arch_pth2"/>
    <property type="match status" value="1"/>
</dbReference>
<evidence type="ECO:0000256" key="5">
    <source>
        <dbReference type="SAM" id="MobiDB-lite"/>
    </source>
</evidence>
<keyword evidence="7" id="KW-1185">Reference proteome</keyword>
<evidence type="ECO:0000313" key="6">
    <source>
        <dbReference type="EMBL" id="OCT48138.1"/>
    </source>
</evidence>
<dbReference type="Gene3D" id="3.40.1490.10">
    <property type="entry name" value="Bit1"/>
    <property type="match status" value="1"/>
</dbReference>
<evidence type="ECO:0000256" key="3">
    <source>
        <dbReference type="ARBA" id="ARBA00038050"/>
    </source>
</evidence>
<comment type="similarity">
    <text evidence="3">Belongs to the PTH2 family.</text>
</comment>
<dbReference type="EMBL" id="LGRB01000012">
    <property type="protein sequence ID" value="OCT48138.1"/>
    <property type="molecule type" value="Genomic_DNA"/>
</dbReference>
<proteinExistence type="inferred from homology"/>
<dbReference type="GO" id="GO:0004045">
    <property type="term" value="F:peptidyl-tRNA hydrolase activity"/>
    <property type="evidence" value="ECO:0007669"/>
    <property type="project" value="UniProtKB-EC"/>
</dbReference>
<dbReference type="SUPFAM" id="SSF102462">
    <property type="entry name" value="Peptidyl-tRNA hydrolase II"/>
    <property type="match status" value="1"/>
</dbReference>
<comment type="caution">
    <text evidence="6">The sequence shown here is derived from an EMBL/GenBank/DDBJ whole genome shotgun (WGS) entry which is preliminary data.</text>
</comment>
<comment type="catalytic activity">
    <reaction evidence="4">
        <text>an N-acyl-L-alpha-aminoacyl-tRNA + H2O = an N-acyl-L-amino acid + a tRNA + H(+)</text>
        <dbReference type="Rhea" id="RHEA:54448"/>
        <dbReference type="Rhea" id="RHEA-COMP:10123"/>
        <dbReference type="Rhea" id="RHEA-COMP:13883"/>
        <dbReference type="ChEBI" id="CHEBI:15377"/>
        <dbReference type="ChEBI" id="CHEBI:15378"/>
        <dbReference type="ChEBI" id="CHEBI:59874"/>
        <dbReference type="ChEBI" id="CHEBI:78442"/>
        <dbReference type="ChEBI" id="CHEBI:138191"/>
        <dbReference type="EC" id="3.1.1.29"/>
    </reaction>
</comment>
<accession>A0A1C1CI08</accession>
<dbReference type="CDD" id="cd02430">
    <property type="entry name" value="PTH2"/>
    <property type="match status" value="1"/>
</dbReference>
<name>A0A1C1CI08_9EURO</name>
<dbReference type="Pfam" id="PF01981">
    <property type="entry name" value="PTH2"/>
    <property type="match status" value="1"/>
</dbReference>
<evidence type="ECO:0000313" key="7">
    <source>
        <dbReference type="Proteomes" id="UP000094526"/>
    </source>
</evidence>
<evidence type="ECO:0000256" key="4">
    <source>
        <dbReference type="ARBA" id="ARBA00048707"/>
    </source>
</evidence>
<dbReference type="Proteomes" id="UP000094526">
    <property type="component" value="Unassembled WGS sequence"/>
</dbReference>
<evidence type="ECO:0000256" key="2">
    <source>
        <dbReference type="ARBA" id="ARBA00022801"/>
    </source>
</evidence>
<dbReference type="PANTHER" id="PTHR12649:SF11">
    <property type="entry name" value="PEPTIDYL-TRNA HYDROLASE 2, MITOCHONDRIAL"/>
    <property type="match status" value="1"/>
</dbReference>
<dbReference type="VEuPathDB" id="FungiDB:G647_08289"/>
<dbReference type="EC" id="3.1.1.29" evidence="1"/>
<keyword evidence="2 6" id="KW-0378">Hydrolase</keyword>
<dbReference type="eggNOG" id="KOG3282">
    <property type="taxonomic scope" value="Eukaryota"/>
</dbReference>
<dbReference type="STRING" id="86049.A0A1C1CI08"/>
<dbReference type="FunFam" id="3.40.1490.10:FF:000002">
    <property type="entry name" value="Peptidyl-tRNA hydrolase 2, mitochondrial"/>
    <property type="match status" value="1"/>
</dbReference>
<evidence type="ECO:0000256" key="1">
    <source>
        <dbReference type="ARBA" id="ARBA00013260"/>
    </source>
</evidence>
<feature type="region of interest" description="Disordered" evidence="5">
    <location>
        <begin position="39"/>
        <end position="86"/>
    </location>
</feature>
<dbReference type="AlphaFoldDB" id="A0A1C1CI08"/>
<protein>
    <recommendedName>
        <fullName evidence="1">peptidyl-tRNA hydrolase</fullName>
        <ecNumber evidence="1">3.1.1.29</ecNumber>
    </recommendedName>
</protein>
<reference evidence="7" key="1">
    <citation type="submission" date="2015-07" db="EMBL/GenBank/DDBJ databases">
        <authorList>
            <person name="Teixeira M.M."/>
            <person name="Souza R.C."/>
            <person name="Almeida L.G."/>
            <person name="Vicente V.A."/>
            <person name="de Hoog S."/>
            <person name="Bocca A.L."/>
            <person name="de Almeida S.R."/>
            <person name="Vasconcelos A.T."/>
            <person name="Felipe M.S."/>
        </authorList>
    </citation>
    <scope>NUCLEOTIDE SEQUENCE [LARGE SCALE GENOMIC DNA]</scope>
    <source>
        <strain evidence="7">KSF</strain>
    </source>
</reference>
<dbReference type="PANTHER" id="PTHR12649">
    <property type="entry name" value="PEPTIDYL-TRNA HYDROLASE 2"/>
    <property type="match status" value="1"/>
</dbReference>
<feature type="compositionally biased region" description="Acidic residues" evidence="5">
    <location>
        <begin position="62"/>
        <end position="80"/>
    </location>
</feature>
<dbReference type="GO" id="GO:0005829">
    <property type="term" value="C:cytosol"/>
    <property type="evidence" value="ECO:0007669"/>
    <property type="project" value="TreeGrafter"/>
</dbReference>
<sequence length="227" mass="24104">MAEKAPPSLTAVAVSSLLLGLLAGYFLGQGSSIGVFGGSGTSKQAKKSWPNSYDVKVHADSSDDQADDEDEADEEDEDGDGKELKDFKDSNEDVKLVLAVRTDLGMGKGEEELTRQRNLLANPSLAGKIAAQCSHATLACYKYLLNHVTSAPMLKRWERGGQPKIAVQVKSEEEMETLQAQAISLGLCARIIHDAGRTQIAAGSATVLGILGPKSVVDQVTGHLKLL</sequence>
<dbReference type="InterPro" id="IPR002833">
    <property type="entry name" value="PTH2"/>
</dbReference>